<name>A0A379DDZ0_9FIRM</name>
<evidence type="ECO:0008006" key="3">
    <source>
        <dbReference type="Google" id="ProtNLM"/>
    </source>
</evidence>
<proteinExistence type="predicted"/>
<evidence type="ECO:0000313" key="2">
    <source>
        <dbReference type="Proteomes" id="UP000254777"/>
    </source>
</evidence>
<evidence type="ECO:0000313" key="1">
    <source>
        <dbReference type="EMBL" id="SUB75980.1"/>
    </source>
</evidence>
<dbReference type="EMBL" id="UGTH01000001">
    <property type="protein sequence ID" value="SUB75980.1"/>
    <property type="molecule type" value="Genomic_DNA"/>
</dbReference>
<gene>
    <name evidence="1" type="ORF">NCTC11088_01789</name>
</gene>
<accession>A0A379DDZ0</accession>
<dbReference type="AlphaFoldDB" id="A0A379DDZ0"/>
<organism evidence="1 2">
    <name type="scientific">Peptoniphilus indolicus</name>
    <dbReference type="NCBI Taxonomy" id="33030"/>
    <lineage>
        <taxon>Bacteria</taxon>
        <taxon>Bacillati</taxon>
        <taxon>Bacillota</taxon>
        <taxon>Tissierellia</taxon>
        <taxon>Tissierellales</taxon>
        <taxon>Peptoniphilaceae</taxon>
        <taxon>Peptoniphilus</taxon>
    </lineage>
</organism>
<sequence length="37" mass="4481">MYKAFQRYRVRTNNIARRVLGFKAPNEMVENYFKGIV</sequence>
<dbReference type="Proteomes" id="UP000254777">
    <property type="component" value="Unassembled WGS sequence"/>
</dbReference>
<reference evidence="1 2" key="1">
    <citation type="submission" date="2018-06" db="EMBL/GenBank/DDBJ databases">
        <authorList>
            <consortium name="Pathogen Informatics"/>
            <person name="Doyle S."/>
        </authorList>
    </citation>
    <scope>NUCLEOTIDE SEQUENCE [LARGE SCALE GENOMIC DNA]</scope>
    <source>
        <strain evidence="1 2">NCTC11088</strain>
    </source>
</reference>
<protein>
    <recommendedName>
        <fullName evidence="3">Transposase and inactivated derivatives, IS30 family</fullName>
    </recommendedName>
</protein>